<accession>A0A101A7A7</accession>
<reference evidence="2 3" key="1">
    <citation type="submission" date="2016-01" db="EMBL/GenBank/DDBJ databases">
        <authorList>
            <consortium name="TB Trials Study Group"/>
            <person name="Sutton G."/>
            <person name="Brinkac L."/>
            <person name="Sanka R."/>
            <person name="Adams M."/>
            <person name="Lau E.L."/>
            <person name="Macaden R."/>
            <person name="Grewal H.M.S."/>
        </authorList>
    </citation>
    <scope>NUCLEOTIDE SEQUENCE [LARGE SCALE GENOMIC DNA]</scope>
    <source>
        <strain evidence="2 3">IS-1744</strain>
    </source>
</reference>
<dbReference type="PANTHER" id="PTHR31270:SF1">
    <property type="entry name" value="GLUTAMINYL-PEPTIDE CYCLOTRANSFERASE"/>
    <property type="match status" value="1"/>
</dbReference>
<gene>
    <name evidence="2" type="ORF">AU192_23285</name>
</gene>
<keyword evidence="3" id="KW-1185">Reference proteome</keyword>
<sequence length="268" mass="28887">MYASLVRRAAAVLLAVATVSCGGSSPPAQSDTPTPSGSAPVIEPVVLEEIPHDVTAWTQGLELDGNILYEGTGIVGQSQVRELDPATGAVRRAAPAPNNYYGEGITVVGDRIWELTWRNGVAVEWDRATLTPVREAAVDGEGWGLCHDGDRLVRSDGTDRLRFHDPATFAETGSVAVTRDDQPLRNLNELECVDGQVWANVWHSDEIVRIDPATGRVNTVVDAAGLWPGQGDDREKVLNGIAHVGGDEYLLTGKFWPSMYRVRLDPPG</sequence>
<dbReference type="Proteomes" id="UP000053707">
    <property type="component" value="Unassembled WGS sequence"/>
</dbReference>
<evidence type="ECO:0000313" key="3">
    <source>
        <dbReference type="Proteomes" id="UP000053707"/>
    </source>
</evidence>
<feature type="chain" id="PRO_5007092574" evidence="1">
    <location>
        <begin position="31"/>
        <end position="268"/>
    </location>
</feature>
<dbReference type="GO" id="GO:0016603">
    <property type="term" value="F:glutaminyl-peptide cyclotransferase activity"/>
    <property type="evidence" value="ECO:0007669"/>
    <property type="project" value="InterPro"/>
</dbReference>
<dbReference type="PROSITE" id="PS51257">
    <property type="entry name" value="PROKAR_LIPOPROTEIN"/>
    <property type="match status" value="1"/>
</dbReference>
<evidence type="ECO:0000313" key="2">
    <source>
        <dbReference type="EMBL" id="KUI16514.1"/>
    </source>
</evidence>
<organism evidence="2 3">
    <name type="scientific">Mycobacterium lehmannii</name>
    <dbReference type="NCBI Taxonomy" id="2048550"/>
    <lineage>
        <taxon>Bacteria</taxon>
        <taxon>Bacillati</taxon>
        <taxon>Actinomycetota</taxon>
        <taxon>Actinomycetes</taxon>
        <taxon>Mycobacteriales</taxon>
        <taxon>Mycobacteriaceae</taxon>
        <taxon>Mycobacterium</taxon>
    </lineage>
</organism>
<dbReference type="RefSeq" id="WP_064395901.1">
    <property type="nucleotide sequence ID" value="NZ_LQIR01000015.1"/>
</dbReference>
<dbReference type="Gene3D" id="2.130.10.10">
    <property type="entry name" value="YVTN repeat-like/Quinoprotein amine dehydrogenase"/>
    <property type="match status" value="1"/>
</dbReference>
<evidence type="ECO:0000256" key="1">
    <source>
        <dbReference type="SAM" id="SignalP"/>
    </source>
</evidence>
<comment type="caution">
    <text evidence="2">The sequence shown here is derived from an EMBL/GenBank/DDBJ whole genome shotgun (WGS) entry which is preliminary data.</text>
</comment>
<dbReference type="AlphaFoldDB" id="A0A101A7A7"/>
<feature type="signal peptide" evidence="1">
    <location>
        <begin position="1"/>
        <end position="30"/>
    </location>
</feature>
<dbReference type="InterPro" id="IPR015943">
    <property type="entry name" value="WD40/YVTN_repeat-like_dom_sf"/>
</dbReference>
<dbReference type="SUPFAM" id="SSF63825">
    <property type="entry name" value="YWTD domain"/>
    <property type="match status" value="1"/>
</dbReference>
<dbReference type="EMBL" id="LQIR01000015">
    <property type="protein sequence ID" value="KUI16514.1"/>
    <property type="molecule type" value="Genomic_DNA"/>
</dbReference>
<name>A0A101A7A7_9MYCO</name>
<keyword evidence="2" id="KW-0808">Transferase</keyword>
<keyword evidence="1" id="KW-0732">Signal</keyword>
<dbReference type="Pfam" id="PF05096">
    <property type="entry name" value="Glu_cyclase_2"/>
    <property type="match status" value="1"/>
</dbReference>
<proteinExistence type="predicted"/>
<dbReference type="PANTHER" id="PTHR31270">
    <property type="entry name" value="GLUTAMINYL-PEPTIDE CYCLOTRANSFERASE"/>
    <property type="match status" value="1"/>
</dbReference>
<protein>
    <submittedName>
        <fullName evidence="2">Glutaminyl-peptide cyclotransferase</fullName>
    </submittedName>
</protein>
<dbReference type="InterPro" id="IPR007788">
    <property type="entry name" value="QCT"/>
</dbReference>